<gene>
    <name evidence="1" type="ORF">EDE15_3241</name>
</gene>
<protein>
    <submittedName>
        <fullName evidence="1">Uncharacterized protein</fullName>
    </submittedName>
</protein>
<dbReference type="AlphaFoldDB" id="A0A3R9NVH3"/>
<proteinExistence type="predicted"/>
<dbReference type="Proteomes" id="UP000269669">
    <property type="component" value="Unassembled WGS sequence"/>
</dbReference>
<evidence type="ECO:0000313" key="2">
    <source>
        <dbReference type="Proteomes" id="UP000269669"/>
    </source>
</evidence>
<evidence type="ECO:0000313" key="1">
    <source>
        <dbReference type="EMBL" id="RSL17703.1"/>
    </source>
</evidence>
<sequence>MKQQTETIPCALCGRSLDRRADKNNKPYFVCESCGTQYFIRGAAGRERLSALLECGEFSAMQDAAQHRLPAAEQKAMFDDLRRLQGYIETFCEEDLIIPNEPYEVDNAVSFPEWSGEVCTRISRAFNPFVKA</sequence>
<name>A0A3R9NVH3_9BACT</name>
<accession>A0A3R9NVH3</accession>
<keyword evidence="2" id="KW-1185">Reference proteome</keyword>
<dbReference type="EMBL" id="RSDW01000001">
    <property type="protein sequence ID" value="RSL17703.1"/>
    <property type="molecule type" value="Genomic_DNA"/>
</dbReference>
<organism evidence="1 2">
    <name type="scientific">Edaphobacter aggregans</name>
    <dbReference type="NCBI Taxonomy" id="570835"/>
    <lineage>
        <taxon>Bacteria</taxon>
        <taxon>Pseudomonadati</taxon>
        <taxon>Acidobacteriota</taxon>
        <taxon>Terriglobia</taxon>
        <taxon>Terriglobales</taxon>
        <taxon>Acidobacteriaceae</taxon>
        <taxon>Edaphobacter</taxon>
    </lineage>
</organism>
<reference evidence="1 2" key="1">
    <citation type="submission" date="2018-12" db="EMBL/GenBank/DDBJ databases">
        <title>Sequencing of bacterial isolates from soil warming experiment in Harvard Forest, Massachusetts, USA.</title>
        <authorList>
            <person name="Deangelis K."/>
        </authorList>
    </citation>
    <scope>NUCLEOTIDE SEQUENCE [LARGE SCALE GENOMIC DNA]</scope>
    <source>
        <strain evidence="1 2">EB153</strain>
    </source>
</reference>
<comment type="caution">
    <text evidence="1">The sequence shown here is derived from an EMBL/GenBank/DDBJ whole genome shotgun (WGS) entry which is preliminary data.</text>
</comment>
<dbReference type="RefSeq" id="WP_125486155.1">
    <property type="nucleotide sequence ID" value="NZ_RSDW01000001.1"/>
</dbReference>